<dbReference type="EMBL" id="HE575320">
    <property type="protein sequence ID" value="CCC91621.1"/>
    <property type="molecule type" value="Genomic_DNA"/>
</dbReference>
<feature type="non-terminal residue" evidence="2">
    <location>
        <position position="1"/>
    </location>
</feature>
<dbReference type="AlphaFoldDB" id="G0UQG0"/>
<dbReference type="InterPro" id="IPR040266">
    <property type="entry name" value="TRNP1"/>
</dbReference>
<feature type="compositionally biased region" description="Acidic residues" evidence="1">
    <location>
        <begin position="363"/>
        <end position="379"/>
    </location>
</feature>
<dbReference type="PANTHER" id="PTHR40714">
    <property type="entry name" value="TMF-REGULATED NUCLEAR PROTEIN 1"/>
    <property type="match status" value="1"/>
</dbReference>
<feature type="compositionally biased region" description="Basic and acidic residues" evidence="1">
    <location>
        <begin position="86"/>
        <end position="102"/>
    </location>
</feature>
<sequence length="436" mass="48039">CSYTETAEEAAMLCASLPPPPSPLWCLRGRLGNYPCFPIGGKFSRDDELFLFHLFVQIALNVLGFFQEHLLIPSYVVNERWAAAHPEDGGDDSAGRVPERKSGKFPSRGCVAPKAESTTAALSAGGGNYVSAVALLQFIVYRLLKDVLCRPKTWNVVYGLRTRDKQWDEKMVRQQVFFFALFVRFWSPLFVGNERPPPPPHTSTTAGPTSNRQEVSPILILQWMTCSGDHSGQQQELRAEVQNGSCALDLEALAFPSSTVWFTRGANTAEQRAPGGNGEVGSNEECAKDSNTERASVPGLKCSDNNGGSSKLLLSVVDDFFRSHGESRAMPAINSALTKSRVEKVMTSLNLLDIVSRFKSMEEDRESTEDAEEDEEPQDAGERLPDGNDGRTTLTETHTSSKTHAENERCGAESSGESVTLFHLHEMLLHYLFPVM</sequence>
<evidence type="ECO:0000256" key="1">
    <source>
        <dbReference type="SAM" id="MobiDB-lite"/>
    </source>
</evidence>
<feature type="region of interest" description="Disordered" evidence="1">
    <location>
        <begin position="86"/>
        <end position="110"/>
    </location>
</feature>
<feature type="region of interest" description="Disordered" evidence="1">
    <location>
        <begin position="361"/>
        <end position="414"/>
    </location>
</feature>
<dbReference type="GO" id="GO:0005634">
    <property type="term" value="C:nucleus"/>
    <property type="evidence" value="ECO:0007669"/>
    <property type="project" value="InterPro"/>
</dbReference>
<dbReference type="VEuPathDB" id="TriTrypDB:TcIL3000_7_4350"/>
<protein>
    <submittedName>
        <fullName evidence="2">Uncharacterized protein TCIL3000_7_4350</fullName>
    </submittedName>
</protein>
<dbReference type="GO" id="GO:0003677">
    <property type="term" value="F:DNA binding"/>
    <property type="evidence" value="ECO:0007669"/>
    <property type="project" value="InterPro"/>
</dbReference>
<reference evidence="2" key="1">
    <citation type="journal article" date="2012" name="Proc. Natl. Acad. Sci. U.S.A.">
        <title>Antigenic diversity is generated by distinct evolutionary mechanisms in African trypanosome species.</title>
        <authorList>
            <person name="Jackson A.P."/>
            <person name="Berry A."/>
            <person name="Aslett M."/>
            <person name="Allison H.C."/>
            <person name="Burton P."/>
            <person name="Vavrova-Anderson J."/>
            <person name="Brown R."/>
            <person name="Browne H."/>
            <person name="Corton N."/>
            <person name="Hauser H."/>
            <person name="Gamble J."/>
            <person name="Gilderthorp R."/>
            <person name="Marcello L."/>
            <person name="McQuillan J."/>
            <person name="Otto T.D."/>
            <person name="Quail M.A."/>
            <person name="Sanders M.J."/>
            <person name="van Tonder A."/>
            <person name="Ginger M.L."/>
            <person name="Field M.C."/>
            <person name="Barry J.D."/>
            <person name="Hertz-Fowler C."/>
            <person name="Berriman M."/>
        </authorList>
    </citation>
    <scope>NUCLEOTIDE SEQUENCE</scope>
    <source>
        <strain evidence="2">IL3000</strain>
    </source>
</reference>
<gene>
    <name evidence="2" type="ORF">TCIL3000_7_4350</name>
</gene>
<feature type="compositionally biased region" description="Basic and acidic residues" evidence="1">
    <location>
        <begin position="380"/>
        <end position="389"/>
    </location>
</feature>
<feature type="compositionally biased region" description="Low complexity" evidence="1">
    <location>
        <begin position="392"/>
        <end position="402"/>
    </location>
</feature>
<feature type="region of interest" description="Disordered" evidence="1">
    <location>
        <begin position="269"/>
        <end position="303"/>
    </location>
</feature>
<evidence type="ECO:0000313" key="2">
    <source>
        <dbReference type="EMBL" id="CCC91621.1"/>
    </source>
</evidence>
<accession>G0UQG0</accession>
<organism evidence="2">
    <name type="scientific">Trypanosoma congolense (strain IL3000)</name>
    <dbReference type="NCBI Taxonomy" id="1068625"/>
    <lineage>
        <taxon>Eukaryota</taxon>
        <taxon>Discoba</taxon>
        <taxon>Euglenozoa</taxon>
        <taxon>Kinetoplastea</taxon>
        <taxon>Metakinetoplastina</taxon>
        <taxon>Trypanosomatida</taxon>
        <taxon>Trypanosomatidae</taxon>
        <taxon>Trypanosoma</taxon>
        <taxon>Nannomonas</taxon>
    </lineage>
</organism>
<dbReference type="GO" id="GO:0042127">
    <property type="term" value="P:regulation of cell population proliferation"/>
    <property type="evidence" value="ECO:0007669"/>
    <property type="project" value="InterPro"/>
</dbReference>
<proteinExistence type="predicted"/>
<dbReference type="PANTHER" id="PTHR40714:SF1">
    <property type="entry name" value="TMF-REGULATED NUCLEAR PROTEIN 1"/>
    <property type="match status" value="1"/>
</dbReference>
<name>G0UQG0_TRYCI</name>